<dbReference type="InterPro" id="IPR003776">
    <property type="entry name" value="YcaO-like_dom"/>
</dbReference>
<evidence type="ECO:0000313" key="3">
    <source>
        <dbReference type="Proteomes" id="UP000294927"/>
    </source>
</evidence>
<keyword evidence="2" id="KW-0808">Transferase</keyword>
<dbReference type="InterPro" id="IPR035985">
    <property type="entry name" value="Ubiquitin-activating_enz"/>
</dbReference>
<reference evidence="2 3" key="1">
    <citation type="submission" date="2019-03" db="EMBL/GenBank/DDBJ databases">
        <title>Genomic Encyclopedia of Archaeal and Bacterial Type Strains, Phase II (KMG-II): from individual species to whole genera.</title>
        <authorList>
            <person name="Goeker M."/>
        </authorList>
    </citation>
    <scope>NUCLEOTIDE SEQUENCE [LARGE SCALE GENOMIC DNA]</scope>
    <source>
        <strain evidence="2 3">DSM 45499</strain>
    </source>
</reference>
<dbReference type="AlphaFoldDB" id="A0A4R7VVY6"/>
<dbReference type="PANTHER" id="PTHR37809:SF1">
    <property type="entry name" value="RIBOSOMAL PROTEIN S12 METHYLTHIOTRANSFERASE ACCESSORY FACTOR YCAO"/>
    <property type="match status" value="1"/>
</dbReference>
<keyword evidence="2" id="KW-0687">Ribonucleoprotein</keyword>
<dbReference type="Gene3D" id="3.30.1330.230">
    <property type="match status" value="1"/>
</dbReference>
<dbReference type="PANTHER" id="PTHR37809">
    <property type="entry name" value="RIBOSOMAL PROTEIN S12 METHYLTHIOTRANSFERASE ACCESSORY FACTOR YCAO"/>
    <property type="match status" value="1"/>
</dbReference>
<keyword evidence="3" id="KW-1185">Reference proteome</keyword>
<feature type="domain" description="YcaO" evidence="1">
    <location>
        <begin position="390"/>
        <end position="760"/>
    </location>
</feature>
<evidence type="ECO:0000259" key="1">
    <source>
        <dbReference type="PROSITE" id="PS51664"/>
    </source>
</evidence>
<dbReference type="OrthoDB" id="2379922at2"/>
<organism evidence="2 3">
    <name type="scientific">Actinophytocola oryzae</name>
    <dbReference type="NCBI Taxonomy" id="502181"/>
    <lineage>
        <taxon>Bacteria</taxon>
        <taxon>Bacillati</taxon>
        <taxon>Actinomycetota</taxon>
        <taxon>Actinomycetes</taxon>
        <taxon>Pseudonocardiales</taxon>
        <taxon>Pseudonocardiaceae</taxon>
    </lineage>
</organism>
<dbReference type="SUPFAM" id="SSF69572">
    <property type="entry name" value="Activating enzymes of the ubiquitin-like proteins"/>
    <property type="match status" value="1"/>
</dbReference>
<dbReference type="Gene3D" id="3.30.40.250">
    <property type="match status" value="1"/>
</dbReference>
<dbReference type="NCBIfam" id="TIGR00702">
    <property type="entry name" value="YcaO-type kinase domain"/>
    <property type="match status" value="1"/>
</dbReference>
<protein>
    <submittedName>
        <fullName evidence="2">Ribosomal protein S12 methylthiotransferase accessory factor</fullName>
    </submittedName>
</protein>
<dbReference type="InterPro" id="IPR022291">
    <property type="entry name" value="Bacteriocin_synth_cyclodeHase"/>
</dbReference>
<proteinExistence type="predicted"/>
<comment type="caution">
    <text evidence="2">The sequence shown here is derived from an EMBL/GenBank/DDBJ whole genome shotgun (WGS) entry which is preliminary data.</text>
</comment>
<keyword evidence="2" id="KW-0689">Ribosomal protein</keyword>
<dbReference type="EMBL" id="SOCP01000004">
    <property type="protein sequence ID" value="TDV53629.1"/>
    <property type="molecule type" value="Genomic_DNA"/>
</dbReference>
<dbReference type="InterPro" id="IPR027624">
    <property type="entry name" value="TOMM_cyclo_SagD"/>
</dbReference>
<dbReference type="Gene3D" id="3.90.930.60">
    <property type="match status" value="1"/>
</dbReference>
<dbReference type="NCBIfam" id="TIGR03604">
    <property type="entry name" value="TOMM_cyclo_SagD"/>
    <property type="match status" value="1"/>
</dbReference>
<dbReference type="Gene3D" id="3.30.160.660">
    <property type="match status" value="1"/>
</dbReference>
<gene>
    <name evidence="2" type="ORF">CLV71_10497</name>
</gene>
<dbReference type="GO" id="GO:0016740">
    <property type="term" value="F:transferase activity"/>
    <property type="evidence" value="ECO:0007669"/>
    <property type="project" value="UniProtKB-KW"/>
</dbReference>
<dbReference type="Gene3D" id="3.40.50.720">
    <property type="entry name" value="NAD(P)-binding Rossmann-like Domain"/>
    <property type="match status" value="1"/>
</dbReference>
<accession>A0A4R7VVY6</accession>
<dbReference type="GO" id="GO:0008641">
    <property type="term" value="F:ubiquitin-like modifier activating enzyme activity"/>
    <property type="evidence" value="ECO:0007669"/>
    <property type="project" value="InterPro"/>
</dbReference>
<dbReference type="GO" id="GO:0005840">
    <property type="term" value="C:ribosome"/>
    <property type="evidence" value="ECO:0007669"/>
    <property type="project" value="UniProtKB-KW"/>
</dbReference>
<sequence>MNAGTVAAPLVGFKRHLRAEVSAGEGTYLFAENGVTVLKGANVEALAALLDGTRDIATLLGAMPGGMTPQQVAGLIRRLADAGLVALRPPVDHSVDEHTLAYWEAIGVDSTTAVANTSAQTLRVMTVGDVDVQPALAAVRAAGLTVAAEHDPCSAPALSVVLCDDYLNPELAEIDAMHRAQGLPWLLAKPVGVKVWLGPVFQPAEPGCWHCLSVRLWGHRNAEAVAQSTLGRRGPAQSPVASIPALRAAAMGMIALEATKWLSGHRHPNQGQIWTFDSVELRGEPHELRPFPQCPTCGDPDLMRRKARRPVALESRRKASYSGGHRSQTPEQVLDRYQHLVSPVTGVIKEIRRDEHGPEFFNSFRSGPNVAARMNNVSTLRATMRIENGGKGVTAVHARASALCEAIERYSGNFFGDELRVRGSLRSLGDDAVHPNACQLYDARQYESRSDWNAAHGPFQHVSAPFDEDVVMDWTPVWSLSERRHKLLPTAMLYFGAPNEPGPHYLHADSNGNAAGSSVEDAVLQGLLELIEREAVALWWYNRTTQPAVDLERFDDPWLEELRDVYAGLGREVWVLDLTSDFGVPVMAAVSRRVDRENEEILFGFGAHLDPRLALRRALTELNQMMPQLIAAEPDGRYRCEDPDMVNWLRTATLAEQPYLAPDADGPALGPEDYDYTPRSDLLEDLDGLRAKVEELGMELLVLDQTRPDVELPVVKVIVPGMRHFWARFAPGRLFDVPVRLARLAQPTPYNQVNPIPMFL</sequence>
<dbReference type="PROSITE" id="PS51664">
    <property type="entry name" value="YCAO"/>
    <property type="match status" value="1"/>
</dbReference>
<dbReference type="Proteomes" id="UP000294927">
    <property type="component" value="Unassembled WGS sequence"/>
</dbReference>
<name>A0A4R7VVY6_9PSEU</name>
<evidence type="ECO:0000313" key="2">
    <source>
        <dbReference type="EMBL" id="TDV53629.1"/>
    </source>
</evidence>
<dbReference type="Pfam" id="PF02624">
    <property type="entry name" value="YcaO"/>
    <property type="match status" value="1"/>
</dbReference>
<dbReference type="NCBIfam" id="TIGR03882">
    <property type="entry name" value="cyclo_dehyd_2"/>
    <property type="match status" value="1"/>
</dbReference>
<dbReference type="RefSeq" id="WP_133902673.1">
    <property type="nucleotide sequence ID" value="NZ_SOCP01000004.1"/>
</dbReference>